<keyword evidence="10 12" id="KW-1133">Transmembrane helix</keyword>
<dbReference type="InterPro" id="IPR026050">
    <property type="entry name" value="C1GALT1/C1GALT1_chp1"/>
</dbReference>
<evidence type="ECO:0000313" key="16">
    <source>
        <dbReference type="RefSeq" id="XP_013416652.1"/>
    </source>
</evidence>
<gene>
    <name evidence="15 16" type="primary">LOC106178132</name>
</gene>
<dbReference type="Pfam" id="PF02434">
    <property type="entry name" value="Fringe"/>
    <property type="match status" value="1"/>
</dbReference>
<dbReference type="Proteomes" id="UP000085678">
    <property type="component" value="Unplaced"/>
</dbReference>
<feature type="transmembrane region" description="Helical" evidence="12">
    <location>
        <begin position="6"/>
        <end position="26"/>
    </location>
</feature>
<keyword evidence="11 12" id="KW-0472">Membrane</keyword>
<dbReference type="GO" id="GO:0016263">
    <property type="term" value="F:glycoprotein-N-acetylgalactosamine 3-beta-galactosyltransferase activity"/>
    <property type="evidence" value="ECO:0007669"/>
    <property type="project" value="UniProtKB-EC"/>
</dbReference>
<dbReference type="RefSeq" id="XP_013416652.1">
    <property type="nucleotide sequence ID" value="XM_013561198.1"/>
</dbReference>
<evidence type="ECO:0000313" key="15">
    <source>
        <dbReference type="RefSeq" id="XP_013416651.1"/>
    </source>
</evidence>
<evidence type="ECO:0000256" key="5">
    <source>
        <dbReference type="ARBA" id="ARBA00022676"/>
    </source>
</evidence>
<dbReference type="Gene3D" id="3.90.550.50">
    <property type="match status" value="1"/>
</dbReference>
<evidence type="ECO:0000256" key="6">
    <source>
        <dbReference type="ARBA" id="ARBA00022679"/>
    </source>
</evidence>
<dbReference type="PANTHER" id="PTHR23033:SF14">
    <property type="entry name" value="GLYCOPROTEIN-N-ACETYLGALACTOSAMINE 3-BETA-GALACTOSYLTRANSFERASE 1-RELATED"/>
    <property type="match status" value="1"/>
</dbReference>
<name>A0A1S3K315_LINAN</name>
<dbReference type="AlphaFoldDB" id="A0A1S3K315"/>
<organism evidence="14 15">
    <name type="scientific">Lingula anatina</name>
    <name type="common">Brachiopod</name>
    <name type="synonym">Lingula unguis</name>
    <dbReference type="NCBI Taxonomy" id="7574"/>
    <lineage>
        <taxon>Eukaryota</taxon>
        <taxon>Metazoa</taxon>
        <taxon>Spiralia</taxon>
        <taxon>Lophotrochozoa</taxon>
        <taxon>Brachiopoda</taxon>
        <taxon>Linguliformea</taxon>
        <taxon>Lingulata</taxon>
        <taxon>Lingulida</taxon>
        <taxon>Linguloidea</taxon>
        <taxon>Lingulidae</taxon>
        <taxon>Lingula</taxon>
    </lineage>
</organism>
<comment type="subcellular location">
    <subcellularLocation>
        <location evidence="1">Membrane</location>
        <topology evidence="1">Single-pass type II membrane protein</topology>
    </subcellularLocation>
</comment>
<dbReference type="EC" id="2.4.1.122" evidence="4"/>
<evidence type="ECO:0000256" key="10">
    <source>
        <dbReference type="ARBA" id="ARBA00022989"/>
    </source>
</evidence>
<feature type="domain" description="Fringe-like glycosyltransferase" evidence="13">
    <location>
        <begin position="86"/>
        <end position="210"/>
    </location>
</feature>
<keyword evidence="9" id="KW-0735">Signal-anchor</keyword>
<proteinExistence type="inferred from homology"/>
<sequence length="319" mass="37408">MCRSRIWVFCGINALLCSGIYLWLFVNYHTHEERRDHRFWAAKALRELSILGNKKEIRYRLDYTRNRGTKYRILCWILTDPDDLQKRTIHVKNTWTRRCDKSLFMSSAENKSFPTIGLNVSSGREHIAAKSKAAWVYIYNNFASSADYFMKADPDTYVIIENLRNYLSFRDSSVAEYFGHSFKLPHRQLNFTYMSGGSGLVLSKEALRLLVTKAFFLKPSCIPDGTGEDWKTAQCLSRVGAKAVNTTDELGRERFLPFTPLTHILGQYPKWYYTWDQNRARRGLNCCSKYPISFHYMSPRELNTLEYLFYHVRVAKEKV</sequence>
<evidence type="ECO:0000259" key="13">
    <source>
        <dbReference type="Pfam" id="PF02434"/>
    </source>
</evidence>
<keyword evidence="5" id="KW-0328">Glycosyltransferase</keyword>
<evidence type="ECO:0000313" key="14">
    <source>
        <dbReference type="Proteomes" id="UP000085678"/>
    </source>
</evidence>
<accession>A0A1S3K315</accession>
<dbReference type="RefSeq" id="XP_013416651.1">
    <property type="nucleotide sequence ID" value="XM_013561197.1"/>
</dbReference>
<dbReference type="GO" id="GO:0016020">
    <property type="term" value="C:membrane"/>
    <property type="evidence" value="ECO:0007669"/>
    <property type="project" value="UniProtKB-SubCell"/>
</dbReference>
<keyword evidence="8" id="KW-0547">Nucleotide-binding</keyword>
<reference evidence="15 16" key="1">
    <citation type="submission" date="2025-04" db="UniProtKB">
        <authorList>
            <consortium name="RefSeq"/>
        </authorList>
    </citation>
    <scope>IDENTIFICATION</scope>
    <source>
        <tissue evidence="15 16">Gonads</tissue>
    </source>
</reference>
<evidence type="ECO:0000256" key="12">
    <source>
        <dbReference type="SAM" id="Phobius"/>
    </source>
</evidence>
<keyword evidence="6" id="KW-0808">Transferase</keyword>
<dbReference type="GeneID" id="106178132"/>
<evidence type="ECO:0000256" key="7">
    <source>
        <dbReference type="ARBA" id="ARBA00022692"/>
    </source>
</evidence>
<comment type="similarity">
    <text evidence="3">Belongs to the glycosyltransferase 31 family. Beta3-Gal-T subfamily.</text>
</comment>
<dbReference type="UniPathway" id="UPA00378"/>
<evidence type="ECO:0000256" key="11">
    <source>
        <dbReference type="ARBA" id="ARBA00023136"/>
    </source>
</evidence>
<evidence type="ECO:0000256" key="8">
    <source>
        <dbReference type="ARBA" id="ARBA00022741"/>
    </source>
</evidence>
<evidence type="ECO:0000256" key="3">
    <source>
        <dbReference type="ARBA" id="ARBA00006462"/>
    </source>
</evidence>
<comment type="pathway">
    <text evidence="2">Protein modification; protein glycosylation.</text>
</comment>
<protein>
    <recommendedName>
        <fullName evidence="4">N-acetylgalactosaminide beta-1,3-galactosyltransferase</fullName>
        <ecNumber evidence="4">2.4.1.122</ecNumber>
    </recommendedName>
</protein>
<evidence type="ECO:0000256" key="1">
    <source>
        <dbReference type="ARBA" id="ARBA00004606"/>
    </source>
</evidence>
<keyword evidence="7 12" id="KW-0812">Transmembrane</keyword>
<dbReference type="GO" id="GO:0000166">
    <property type="term" value="F:nucleotide binding"/>
    <property type="evidence" value="ECO:0007669"/>
    <property type="project" value="UniProtKB-KW"/>
</dbReference>
<evidence type="ECO:0000256" key="4">
    <source>
        <dbReference type="ARBA" id="ARBA00012557"/>
    </source>
</evidence>
<dbReference type="InterPro" id="IPR003378">
    <property type="entry name" value="Fringe-like_glycosylTrfase"/>
</dbReference>
<dbReference type="PANTHER" id="PTHR23033">
    <property type="entry name" value="BETA1,3-GALACTOSYLTRANSFERASE"/>
    <property type="match status" value="1"/>
</dbReference>
<evidence type="ECO:0000256" key="9">
    <source>
        <dbReference type="ARBA" id="ARBA00022968"/>
    </source>
</evidence>
<evidence type="ECO:0000256" key="2">
    <source>
        <dbReference type="ARBA" id="ARBA00004922"/>
    </source>
</evidence>
<keyword evidence="14" id="KW-1185">Reference proteome</keyword>